<dbReference type="EMBL" id="CAJPDQ010000032">
    <property type="protein sequence ID" value="CAF9929513.1"/>
    <property type="molecule type" value="Genomic_DNA"/>
</dbReference>
<proteinExistence type="predicted"/>
<protein>
    <submittedName>
        <fullName evidence="1">Uncharacterized protein</fullName>
    </submittedName>
</protein>
<evidence type="ECO:0000313" key="2">
    <source>
        <dbReference type="Proteomes" id="UP000664169"/>
    </source>
</evidence>
<sequence length="195" mass="22017">MFYSTEHQIVLIKVTYGNKDITDQTILNRIKHDLSERSTAFIVSNEDLGGDPQPGVPKRLTVDYRDHPDHPYMRISGAEGDSMSFEYRVSRVKYGGVELNNHPEVVERLNRAIVDTAKAQKGFLNKIFTTDTGRLRITNENIGGDPRPGVEKEAEVQVLTRGDMEYYSVKTRENDLLPPLGAATSFNFTDIPVMK</sequence>
<name>A0A8H3IS32_9LECA</name>
<evidence type="ECO:0000313" key="1">
    <source>
        <dbReference type="EMBL" id="CAF9929513.1"/>
    </source>
</evidence>
<organism evidence="1 2">
    <name type="scientific">Gomphillus americanus</name>
    <dbReference type="NCBI Taxonomy" id="1940652"/>
    <lineage>
        <taxon>Eukaryota</taxon>
        <taxon>Fungi</taxon>
        <taxon>Dikarya</taxon>
        <taxon>Ascomycota</taxon>
        <taxon>Pezizomycotina</taxon>
        <taxon>Lecanoromycetes</taxon>
        <taxon>OSLEUM clade</taxon>
        <taxon>Ostropomycetidae</taxon>
        <taxon>Ostropales</taxon>
        <taxon>Graphidaceae</taxon>
        <taxon>Gomphilloideae</taxon>
        <taxon>Gomphillus</taxon>
    </lineage>
</organism>
<dbReference type="OrthoDB" id="5306031at2759"/>
<dbReference type="Proteomes" id="UP000664169">
    <property type="component" value="Unassembled WGS sequence"/>
</dbReference>
<accession>A0A8H3IS32</accession>
<gene>
    <name evidence="1" type="ORF">GOMPHAMPRED_005428</name>
</gene>
<dbReference type="AlphaFoldDB" id="A0A8H3IS32"/>
<comment type="caution">
    <text evidence="1">The sequence shown here is derived from an EMBL/GenBank/DDBJ whole genome shotgun (WGS) entry which is preliminary data.</text>
</comment>
<keyword evidence="2" id="KW-1185">Reference proteome</keyword>
<reference evidence="1" key="1">
    <citation type="submission" date="2021-03" db="EMBL/GenBank/DDBJ databases">
        <authorList>
            <person name="Tagirdzhanova G."/>
        </authorList>
    </citation>
    <scope>NUCLEOTIDE SEQUENCE</scope>
</reference>